<feature type="region of interest" description="Disordered" evidence="1">
    <location>
        <begin position="394"/>
        <end position="466"/>
    </location>
</feature>
<feature type="compositionally biased region" description="Polar residues" evidence="1">
    <location>
        <begin position="485"/>
        <end position="495"/>
    </location>
</feature>
<evidence type="ECO:0000256" key="1">
    <source>
        <dbReference type="SAM" id="MobiDB-lite"/>
    </source>
</evidence>
<feature type="compositionally biased region" description="Polar residues" evidence="1">
    <location>
        <begin position="789"/>
        <end position="808"/>
    </location>
</feature>
<dbReference type="InterPro" id="IPR000253">
    <property type="entry name" value="FHA_dom"/>
</dbReference>
<dbReference type="SUPFAM" id="SSF49879">
    <property type="entry name" value="SMAD/FHA domain"/>
    <property type="match status" value="1"/>
</dbReference>
<proteinExistence type="predicted"/>
<comment type="caution">
    <text evidence="3">The sequence shown here is derived from an EMBL/GenBank/DDBJ whole genome shotgun (WGS) entry which is preliminary data.</text>
</comment>
<accession>A0ABR1J2T7</accession>
<feature type="compositionally biased region" description="Acidic residues" evidence="1">
    <location>
        <begin position="304"/>
        <end position="317"/>
    </location>
</feature>
<feature type="compositionally biased region" description="Basic and acidic residues" evidence="1">
    <location>
        <begin position="926"/>
        <end position="943"/>
    </location>
</feature>
<feature type="compositionally biased region" description="Low complexity" evidence="1">
    <location>
        <begin position="997"/>
        <end position="1015"/>
    </location>
</feature>
<feature type="region of interest" description="Disordered" evidence="1">
    <location>
        <begin position="304"/>
        <end position="379"/>
    </location>
</feature>
<dbReference type="InterPro" id="IPR008984">
    <property type="entry name" value="SMAD_FHA_dom_sf"/>
</dbReference>
<dbReference type="Proteomes" id="UP001498398">
    <property type="component" value="Unassembled WGS sequence"/>
</dbReference>
<protein>
    <recommendedName>
        <fullName evidence="2">FHA domain-containing protein</fullName>
    </recommendedName>
</protein>
<feature type="compositionally biased region" description="Pro residues" evidence="1">
    <location>
        <begin position="696"/>
        <end position="705"/>
    </location>
</feature>
<feature type="compositionally biased region" description="Acidic residues" evidence="1">
    <location>
        <begin position="327"/>
        <end position="340"/>
    </location>
</feature>
<keyword evidence="4" id="KW-1185">Reference proteome</keyword>
<feature type="compositionally biased region" description="Polar residues" evidence="1">
    <location>
        <begin position="426"/>
        <end position="450"/>
    </location>
</feature>
<dbReference type="PROSITE" id="PS50006">
    <property type="entry name" value="FHA_DOMAIN"/>
    <property type="match status" value="1"/>
</dbReference>
<evidence type="ECO:0000259" key="2">
    <source>
        <dbReference type="PROSITE" id="PS50006"/>
    </source>
</evidence>
<feature type="region of interest" description="Disordered" evidence="1">
    <location>
        <begin position="226"/>
        <end position="248"/>
    </location>
</feature>
<organism evidence="3 4">
    <name type="scientific">Marasmiellus scandens</name>
    <dbReference type="NCBI Taxonomy" id="2682957"/>
    <lineage>
        <taxon>Eukaryota</taxon>
        <taxon>Fungi</taxon>
        <taxon>Dikarya</taxon>
        <taxon>Basidiomycota</taxon>
        <taxon>Agaricomycotina</taxon>
        <taxon>Agaricomycetes</taxon>
        <taxon>Agaricomycetidae</taxon>
        <taxon>Agaricales</taxon>
        <taxon>Marasmiineae</taxon>
        <taxon>Omphalotaceae</taxon>
        <taxon>Marasmiellus</taxon>
    </lineage>
</organism>
<name>A0ABR1J2T7_9AGAR</name>
<evidence type="ECO:0000313" key="3">
    <source>
        <dbReference type="EMBL" id="KAK7446641.1"/>
    </source>
</evidence>
<feature type="compositionally biased region" description="Low complexity" evidence="1">
    <location>
        <begin position="229"/>
        <end position="248"/>
    </location>
</feature>
<dbReference type="EMBL" id="JBANRG010000043">
    <property type="protein sequence ID" value="KAK7446641.1"/>
    <property type="molecule type" value="Genomic_DNA"/>
</dbReference>
<dbReference type="Gene3D" id="2.60.200.20">
    <property type="match status" value="1"/>
</dbReference>
<feature type="domain" description="FHA" evidence="2">
    <location>
        <begin position="45"/>
        <end position="93"/>
    </location>
</feature>
<feature type="region of interest" description="Disordered" evidence="1">
    <location>
        <begin position="631"/>
        <end position="1026"/>
    </location>
</feature>
<feature type="compositionally biased region" description="Polar residues" evidence="1">
    <location>
        <begin position="510"/>
        <end position="519"/>
    </location>
</feature>
<dbReference type="Pfam" id="PF00498">
    <property type="entry name" value="FHA"/>
    <property type="match status" value="1"/>
</dbReference>
<sequence length="1262" mass="138533">MSLTSSPFPDATQIGRYGTLSLLKQNDPENANTVAVAFGIDTEVLTFGRDRDSGIRLCYPDVDQLHCKITFEEKKAFLVVLGATGLTVDGCKIYPNLSSSSPTTVPLTNNTEFEIHGKRFKFTYPPKELRAQLYASPAKPRSRALRMSMINSAQVFSPRPSPNPLENLRVLKSPLKPFRNAAPSPSPIRKSIFPQLDLEDEEVVLVEGNCPRVVEEDKDLVILEHVEVPSARSRPPSPTKTSTTNGHTQALPSTQLLQLQAQQLPRPPKTPTRSRPSLHKAVLMRSAQKVVLSADVVEEEMEEEMEVLGALAEDEGDEREKRKLQDVGEEDEADEEEQEEGGSSWRKSIGNMWPFRLSASPTKPKENEDATMDADASNTLVTNAATPIHEDDEEINDEADENPAPLGNSLYPPIPRFQIPAAPSTPRHNLPSSSSTGRMFMTPQPSQLGNRFSLAPRVSLGGDGPQRIKIEDQVWKVQDLMAQPEPSTSTSNDTTAGVGRGRPSIRGWSQPPQAQTPRQKLSEEERNAIRERRRSALKNPDMFFGGIPGMGIASPVKASMSPSKSNGFGTESSVERKEDDDLDTRSLLARMRETVENMKDAKERRASLALASPKKDVASFEAVISASIPDSEARDAQVEADTQPAFSLLRTPSTKEKSSAPRRSLFILEKPQSQSSATLDAAPETTIDMSDFVSIPLPPPPPTPLLSPLKTRTGRKLGAPTPASSRTKVAVDTPLLADDEASPGEHCEEREDDENEVGKGKKAMIMRGSGRADEKESDAEDEDEMNRNLDASTSESTIKSTKPPSKTRATPVRATSRARSKTPVASSSAVTVSTVSAIPEVVVEEEETGSKPTTTTNRARARSKTPAVVTANTTDDEFNDTSVPKRLGRKATTQSDTIEAEAAAPAVPKTRRGRSRTAGGTTSGTEDEKKEEYEGAEEREPVVKPKRGRPRKGTTSAVITPAVPNAIKEEESDSSSSTMKPASRAKTLSGIPKTMRTTRATRATSSSAASGTAGTAEEDLDVNKENDEAVVTKTRIGRPRKATGSAVKEEVVTEPELGMSTRRTRGVRTRTKTKKCLGILQSKNSFVWLTDESEYYGPYNTLLTYLFPFDQDYQISPQYKGPVFPGSIDFTTFFIVKVDKHPVFFIEIKPYPHLKDIGTRAAADGRMRERIERLIGNLKIPTLYGLSCMGTRFAVYKYTAETRILEPEAIPRDPRLVNDVAPETRWEYEMLETSGETKMREIVQAVKAMYQALSNRYRVEPK</sequence>
<evidence type="ECO:0000313" key="4">
    <source>
        <dbReference type="Proteomes" id="UP001498398"/>
    </source>
</evidence>
<feature type="region of interest" description="Disordered" evidence="1">
    <location>
        <begin position="261"/>
        <end position="281"/>
    </location>
</feature>
<gene>
    <name evidence="3" type="ORF">VKT23_014335</name>
</gene>
<feature type="region of interest" description="Disordered" evidence="1">
    <location>
        <begin position="482"/>
        <end position="525"/>
    </location>
</feature>
<feature type="region of interest" description="Disordered" evidence="1">
    <location>
        <begin position="555"/>
        <end position="582"/>
    </location>
</feature>
<reference evidence="3 4" key="1">
    <citation type="submission" date="2024-01" db="EMBL/GenBank/DDBJ databases">
        <title>A draft genome for the cacao thread blight pathogen Marasmiellus scandens.</title>
        <authorList>
            <person name="Baruah I.K."/>
            <person name="Leung J."/>
            <person name="Bukari Y."/>
            <person name="Amoako-Attah I."/>
            <person name="Meinhardt L.W."/>
            <person name="Bailey B.A."/>
            <person name="Cohen S.P."/>
        </authorList>
    </citation>
    <scope>NUCLEOTIDE SEQUENCE [LARGE SCALE GENOMIC DNA]</scope>
    <source>
        <strain evidence="3 4">GH-19</strain>
    </source>
</reference>
<feature type="compositionally biased region" description="Low complexity" evidence="1">
    <location>
        <begin position="824"/>
        <end position="837"/>
    </location>
</feature>
<feature type="compositionally biased region" description="Acidic residues" evidence="1">
    <location>
        <begin position="775"/>
        <end position="784"/>
    </location>
</feature>
<feature type="compositionally biased region" description="Polar residues" evidence="1">
    <location>
        <begin position="560"/>
        <end position="572"/>
    </location>
</feature>